<dbReference type="SMART" id="SM00471">
    <property type="entry name" value="HDc"/>
    <property type="match status" value="1"/>
</dbReference>
<dbReference type="InterPro" id="IPR003607">
    <property type="entry name" value="HD/PDEase_dom"/>
</dbReference>
<organism evidence="2 3">
    <name type="scientific">candidate division TA06 bacterium</name>
    <dbReference type="NCBI Taxonomy" id="2250710"/>
    <lineage>
        <taxon>Bacteria</taxon>
        <taxon>Bacteria division TA06</taxon>
    </lineage>
</organism>
<dbReference type="PROSITE" id="PS51832">
    <property type="entry name" value="HD_GYP"/>
    <property type="match status" value="1"/>
</dbReference>
<dbReference type="InterPro" id="IPR037522">
    <property type="entry name" value="HD_GYP_dom"/>
</dbReference>
<dbReference type="SUPFAM" id="SSF109604">
    <property type="entry name" value="HD-domain/PDEase-like"/>
    <property type="match status" value="1"/>
</dbReference>
<evidence type="ECO:0000259" key="1">
    <source>
        <dbReference type="PROSITE" id="PS51832"/>
    </source>
</evidence>
<comment type="caution">
    <text evidence="2">The sequence shown here is derived from an EMBL/GenBank/DDBJ whole genome shotgun (WGS) entry which is preliminary data.</text>
</comment>
<protein>
    <submittedName>
        <fullName evidence="2">HD domain-containing protein</fullName>
    </submittedName>
</protein>
<dbReference type="EMBL" id="SOJN01000054">
    <property type="protein sequence ID" value="TET46392.1"/>
    <property type="molecule type" value="Genomic_DNA"/>
</dbReference>
<feature type="domain" description="HD-GYP" evidence="1">
    <location>
        <begin position="113"/>
        <end position="308"/>
    </location>
</feature>
<dbReference type="CDD" id="cd00077">
    <property type="entry name" value="HDc"/>
    <property type="match status" value="1"/>
</dbReference>
<dbReference type="Gene3D" id="1.10.3210.10">
    <property type="entry name" value="Hypothetical protein af1432"/>
    <property type="match status" value="1"/>
</dbReference>
<reference evidence="2 3" key="1">
    <citation type="submission" date="2019-03" db="EMBL/GenBank/DDBJ databases">
        <title>Metabolic potential of uncultured bacteria and archaea associated with petroleum seepage in deep-sea sediments.</title>
        <authorList>
            <person name="Dong X."/>
            <person name="Hubert C."/>
        </authorList>
    </citation>
    <scope>NUCLEOTIDE SEQUENCE [LARGE SCALE GENOMIC DNA]</scope>
    <source>
        <strain evidence="2">E44_bin18</strain>
    </source>
</reference>
<dbReference type="PANTHER" id="PTHR43155">
    <property type="entry name" value="CYCLIC DI-GMP PHOSPHODIESTERASE PA4108-RELATED"/>
    <property type="match status" value="1"/>
</dbReference>
<evidence type="ECO:0000313" key="2">
    <source>
        <dbReference type="EMBL" id="TET46392.1"/>
    </source>
</evidence>
<proteinExistence type="predicted"/>
<dbReference type="PANTHER" id="PTHR43155:SF2">
    <property type="entry name" value="CYCLIC DI-GMP PHOSPHODIESTERASE PA4108"/>
    <property type="match status" value="1"/>
</dbReference>
<dbReference type="Proteomes" id="UP000315525">
    <property type="component" value="Unassembled WGS sequence"/>
</dbReference>
<evidence type="ECO:0000313" key="3">
    <source>
        <dbReference type="Proteomes" id="UP000315525"/>
    </source>
</evidence>
<gene>
    <name evidence="2" type="ORF">E3J62_04345</name>
</gene>
<dbReference type="Pfam" id="PF13487">
    <property type="entry name" value="HD_5"/>
    <property type="match status" value="1"/>
</dbReference>
<sequence>MRKRVVRRVAHVFFLLGLRNTESESVSGMVLAQAWVRRLRTMRVALSDHKNLYGEPNDEVSRDERSEQEGECTGSLIVADADIPGLSLVDFGSILGISLLSCAAHSSRQGDATQVINLSQDNVCSEAIMSENSYFVRHSSNVARYSLAMADAMRLPVQEKKAIFVAGFLHDIGKLQVAPSVFYKKGPLTPEEYERMKMHPFLAVKMLSNVTFPWPIKPLILYHHERCDGSGYPEGLVRDEIPLGARIIGVADFVDAFSSKRLYQRAHSLDELVERIIIYSTTMFDDVVCTALMDLIESGVLRISQESEEAEEMGSDLEQTLFMVDGKNGMGFL</sequence>
<dbReference type="AlphaFoldDB" id="A0A523UUZ5"/>
<accession>A0A523UUZ5</accession>
<name>A0A523UUZ5_UNCT6</name>